<proteinExistence type="inferred from homology"/>
<evidence type="ECO:0000256" key="3">
    <source>
        <dbReference type="ARBA" id="ARBA00022801"/>
    </source>
</evidence>
<dbReference type="SUPFAM" id="SSF52743">
    <property type="entry name" value="Subtilisin-like"/>
    <property type="match status" value="1"/>
</dbReference>
<dbReference type="RefSeq" id="WP_089285359.1">
    <property type="nucleotide sequence ID" value="NZ_FZOJ01000048.1"/>
</dbReference>
<sequence>MKSLKKVLIIIITLILIFVGFIVINIFLMPMHTRYDITNEEYPYWHINQNFTLQIEEGEVKRKVVVAIVDTGTDTVDFPYPNILEGKNILNQNNITTDRHGHGKVISHLVASPTLGINKYADILPVKVRKMMRDNPKHVSMGIRWAVDHGADIINLSIGREKTKYNKHEGYFDGVDYALKKGVLLIASSGTTGNSVYYPAAIDGVISVGGIDKNHKYHSNIDPEKIDIFAVDTKEKVSSSFPTAIVSGAVSLVMTLDDSISAHKAMEIILETADVENIDGKEVKILNVDRAIQFIRKKEK</sequence>
<evidence type="ECO:0000256" key="6">
    <source>
        <dbReference type="SAM" id="Phobius"/>
    </source>
</evidence>
<feature type="active site" description="Charge relay system" evidence="5">
    <location>
        <position position="70"/>
    </location>
</feature>
<feature type="active site" description="Charge relay system" evidence="5">
    <location>
        <position position="102"/>
    </location>
</feature>
<dbReference type="InterPro" id="IPR036852">
    <property type="entry name" value="Peptidase_S8/S53_dom_sf"/>
</dbReference>
<comment type="similarity">
    <text evidence="1 5">Belongs to the peptidase S8 family.</text>
</comment>
<keyword evidence="6" id="KW-0812">Transmembrane</keyword>
<keyword evidence="3 5" id="KW-0378">Hydrolase</keyword>
<dbReference type="CDD" id="cd00306">
    <property type="entry name" value="Peptidases_S8_S53"/>
    <property type="match status" value="1"/>
</dbReference>
<keyword evidence="6" id="KW-1133">Transmembrane helix</keyword>
<accession>A0A239KHL7</accession>
<dbReference type="PROSITE" id="PS51892">
    <property type="entry name" value="SUBTILASE"/>
    <property type="match status" value="1"/>
</dbReference>
<name>A0A239KHL7_9FIRM</name>
<keyword evidence="6" id="KW-0472">Membrane</keyword>
<keyword evidence="2 5" id="KW-0645">Protease</keyword>
<dbReference type="GO" id="GO:0004252">
    <property type="term" value="F:serine-type endopeptidase activity"/>
    <property type="evidence" value="ECO:0007669"/>
    <property type="project" value="UniProtKB-UniRule"/>
</dbReference>
<evidence type="ECO:0000256" key="2">
    <source>
        <dbReference type="ARBA" id="ARBA00022670"/>
    </source>
</evidence>
<dbReference type="EMBL" id="FZOJ01000048">
    <property type="protein sequence ID" value="SNT17857.1"/>
    <property type="molecule type" value="Genomic_DNA"/>
</dbReference>
<dbReference type="InterPro" id="IPR000209">
    <property type="entry name" value="Peptidase_S8/S53_dom"/>
</dbReference>
<reference evidence="8 9" key="1">
    <citation type="submission" date="2017-06" db="EMBL/GenBank/DDBJ databases">
        <authorList>
            <person name="Kim H.J."/>
            <person name="Triplett B.A."/>
        </authorList>
    </citation>
    <scope>NUCLEOTIDE SEQUENCE [LARGE SCALE GENOMIC DNA]</scope>
    <source>
        <strain evidence="8 9">SCA</strain>
    </source>
</reference>
<keyword evidence="9" id="KW-1185">Reference proteome</keyword>
<dbReference type="InterPro" id="IPR050131">
    <property type="entry name" value="Peptidase_S8_subtilisin-like"/>
</dbReference>
<evidence type="ECO:0000256" key="5">
    <source>
        <dbReference type="PROSITE-ProRule" id="PRU01240"/>
    </source>
</evidence>
<dbReference type="OrthoDB" id="9798386at2"/>
<organism evidence="8 9">
    <name type="scientific">Anaerovirgula multivorans</name>
    <dbReference type="NCBI Taxonomy" id="312168"/>
    <lineage>
        <taxon>Bacteria</taxon>
        <taxon>Bacillati</taxon>
        <taxon>Bacillota</taxon>
        <taxon>Clostridia</taxon>
        <taxon>Peptostreptococcales</taxon>
        <taxon>Natronincolaceae</taxon>
        <taxon>Anaerovirgula</taxon>
    </lineage>
</organism>
<keyword evidence="4 5" id="KW-0720">Serine protease</keyword>
<protein>
    <submittedName>
        <fullName evidence="8">Subtilase family protein</fullName>
    </submittedName>
</protein>
<feature type="active site" description="Charge relay system" evidence="5">
    <location>
        <position position="240"/>
    </location>
</feature>
<dbReference type="AlphaFoldDB" id="A0A239KHL7"/>
<dbReference type="Gene3D" id="3.40.50.200">
    <property type="entry name" value="Peptidase S8/S53 domain"/>
    <property type="match status" value="1"/>
</dbReference>
<feature type="domain" description="Peptidase S8/S53" evidence="7">
    <location>
        <begin position="62"/>
        <end position="273"/>
    </location>
</feature>
<evidence type="ECO:0000259" key="7">
    <source>
        <dbReference type="Pfam" id="PF00082"/>
    </source>
</evidence>
<dbReference type="PANTHER" id="PTHR43806">
    <property type="entry name" value="PEPTIDASE S8"/>
    <property type="match status" value="1"/>
</dbReference>
<feature type="transmembrane region" description="Helical" evidence="6">
    <location>
        <begin position="7"/>
        <end position="28"/>
    </location>
</feature>
<dbReference type="GO" id="GO:0006508">
    <property type="term" value="P:proteolysis"/>
    <property type="evidence" value="ECO:0007669"/>
    <property type="project" value="UniProtKB-KW"/>
</dbReference>
<evidence type="ECO:0000256" key="4">
    <source>
        <dbReference type="ARBA" id="ARBA00022825"/>
    </source>
</evidence>
<dbReference type="Pfam" id="PF00082">
    <property type="entry name" value="Peptidase_S8"/>
    <property type="match status" value="1"/>
</dbReference>
<dbReference type="PANTHER" id="PTHR43806:SF11">
    <property type="entry name" value="CEREVISIN-RELATED"/>
    <property type="match status" value="1"/>
</dbReference>
<gene>
    <name evidence="8" type="ORF">SAMN05446037_104811</name>
</gene>
<evidence type="ECO:0000313" key="8">
    <source>
        <dbReference type="EMBL" id="SNT17857.1"/>
    </source>
</evidence>
<dbReference type="Proteomes" id="UP000198304">
    <property type="component" value="Unassembled WGS sequence"/>
</dbReference>
<evidence type="ECO:0000313" key="9">
    <source>
        <dbReference type="Proteomes" id="UP000198304"/>
    </source>
</evidence>
<evidence type="ECO:0000256" key="1">
    <source>
        <dbReference type="ARBA" id="ARBA00011073"/>
    </source>
</evidence>